<dbReference type="RefSeq" id="WP_160960334.1">
    <property type="nucleotide sequence ID" value="NZ_WVUD01000012.1"/>
</dbReference>
<dbReference type="GO" id="GO:0016301">
    <property type="term" value="F:kinase activity"/>
    <property type="evidence" value="ECO:0007669"/>
    <property type="project" value="UniProtKB-KW"/>
</dbReference>
<evidence type="ECO:0000313" key="1">
    <source>
        <dbReference type="EMBL" id="MYL83212.1"/>
    </source>
</evidence>
<dbReference type="EMBL" id="WVUD01000012">
    <property type="protein sequence ID" value="MYL83212.1"/>
    <property type="molecule type" value="Genomic_DNA"/>
</dbReference>
<accession>A0A7C9MNZ6</accession>
<proteinExistence type="predicted"/>
<name>A0A7C9MNZ6_9BACT</name>
<organism evidence="1 2">
    <name type="scientific">Solidesulfovibrio aerotolerans</name>
    <dbReference type="NCBI Taxonomy" id="295255"/>
    <lineage>
        <taxon>Bacteria</taxon>
        <taxon>Pseudomonadati</taxon>
        <taxon>Thermodesulfobacteriota</taxon>
        <taxon>Desulfovibrionia</taxon>
        <taxon>Desulfovibrionales</taxon>
        <taxon>Desulfovibrionaceae</taxon>
        <taxon>Solidesulfovibrio</taxon>
    </lineage>
</organism>
<dbReference type="Proteomes" id="UP000482487">
    <property type="component" value="Unassembled WGS sequence"/>
</dbReference>
<reference evidence="1 2" key="1">
    <citation type="submission" date="2020-01" db="EMBL/GenBank/DDBJ databases">
        <title>Genome sequence of Desulfovibrio aerotolerans DSM 16695(T).</title>
        <authorList>
            <person name="Karnachuk O."/>
            <person name="Avakyan M."/>
            <person name="Mardanov A."/>
            <person name="Kadnikov V."/>
            <person name="Ravin N."/>
        </authorList>
    </citation>
    <scope>NUCLEOTIDE SEQUENCE [LARGE SCALE GENOMIC DNA]</scope>
    <source>
        <strain evidence="1 2">DSM 16695</strain>
    </source>
</reference>
<dbReference type="PROSITE" id="PS51257">
    <property type="entry name" value="PROKAR_LIPOPROTEIN"/>
    <property type="match status" value="1"/>
</dbReference>
<evidence type="ECO:0000313" key="2">
    <source>
        <dbReference type="Proteomes" id="UP000482487"/>
    </source>
</evidence>
<sequence>MTLKADSCYLATPLLLMGCDPRERMQNIIGSAPQAVRIAITDLLLSIKTSLDVLPMAPQLVEPDREVTDWETLLTTLTAIRRELDVLKASKIEGLRRANPGFVQLEYRFGMLKKANEKAKLMLEILYELINAGQDFQTAGEILEQSAEIMLKELKGDLYVCRLHDEGNWVNIAANTHNGRATPIFVKFMEETLPHHPVMRSVSDPHALFVVSNNLLGPERGGESIDCVPYLEGYRCRLSFFLREPDGKAFGLMMLYSKKSQFFDRYETDFLADCARVVSLTVGRRLELGRDVLAKAAGGMAHVGNNVLAIMKNGAELILEDYEDFLDHEDDIATAMIAEAMQLVPGPWPPLAPAAMRHLFGLAVERMEVEKKMQYVNLIVENINRLKGAIANLLKAVENPILMHYIGGENVLDLEPDDHEPDEREVYNQTS</sequence>
<keyword evidence="1" id="KW-0418">Kinase</keyword>
<comment type="caution">
    <text evidence="1">The sequence shown here is derived from an EMBL/GenBank/DDBJ whole genome shotgun (WGS) entry which is preliminary data.</text>
</comment>
<keyword evidence="1" id="KW-0808">Transferase</keyword>
<protein>
    <submittedName>
        <fullName evidence="1">Histidine kinase</fullName>
    </submittedName>
</protein>
<dbReference type="AlphaFoldDB" id="A0A7C9MNZ6"/>
<dbReference type="OrthoDB" id="5441134at2"/>
<gene>
    <name evidence="1" type="ORF">GTA51_08710</name>
</gene>
<keyword evidence="2" id="KW-1185">Reference proteome</keyword>